<accession>A0A524RVQ3</accession>
<feature type="coiled-coil region" evidence="1">
    <location>
        <begin position="12"/>
        <end position="39"/>
    </location>
</feature>
<proteinExistence type="predicted"/>
<evidence type="ECO:0000256" key="1">
    <source>
        <dbReference type="SAM" id="Coils"/>
    </source>
</evidence>
<organism evidence="2 3">
    <name type="scientific">Aphanocapsa feldmannii 277cI</name>
    <dbReference type="NCBI Taxonomy" id="2507554"/>
    <lineage>
        <taxon>Bacteria</taxon>
        <taxon>Bacillati</taxon>
        <taxon>Cyanobacteriota</taxon>
        <taxon>Cyanophyceae</taxon>
        <taxon>Oscillatoriophycideae</taxon>
        <taxon>Chroococcales</taxon>
        <taxon>Microcystaceae</taxon>
        <taxon>Aphanocapsa</taxon>
    </lineage>
</organism>
<reference evidence="2 3" key="1">
    <citation type="journal article" date="2019" name="mSystems">
        <title>Life at home and on the roam: Genomic adaptions reflect the dual lifestyle of an intracellular, facultative symbiont.</title>
        <authorList>
            <person name="Burgsdorf I."/>
        </authorList>
    </citation>
    <scope>NUCLEOTIDE SEQUENCE [LARGE SCALE GENOMIC DNA]</scope>
    <source>
        <strain evidence="2">277cI</strain>
    </source>
</reference>
<name>A0A524RVQ3_9CHRO</name>
<evidence type="ECO:0000313" key="2">
    <source>
        <dbReference type="EMBL" id="TGH25589.1"/>
    </source>
</evidence>
<keyword evidence="1" id="KW-0175">Coiled coil</keyword>
<comment type="caution">
    <text evidence="2">The sequence shown here is derived from an EMBL/GenBank/DDBJ whole genome shotgun (WGS) entry which is preliminary data.</text>
</comment>
<sequence>MTKDILASLRELSEWKAKIESCEEDIRQIARKLQRLRDRLAPHVKESPECAEIVGILNGALADYEQLEKLERMAQDSASKS</sequence>
<dbReference type="EMBL" id="SRMN01000029">
    <property type="protein sequence ID" value="TGH25589.1"/>
    <property type="molecule type" value="Genomic_DNA"/>
</dbReference>
<evidence type="ECO:0000313" key="3">
    <source>
        <dbReference type="Proteomes" id="UP000315454"/>
    </source>
</evidence>
<dbReference type="Proteomes" id="UP000315454">
    <property type="component" value="Unassembled WGS sequence"/>
</dbReference>
<gene>
    <name evidence="2" type="ORF">ERJ68_02590</name>
</gene>
<dbReference type="AlphaFoldDB" id="A0A524RVQ3"/>
<protein>
    <submittedName>
        <fullName evidence="2">Uncharacterized protein</fullName>
    </submittedName>
</protein>